<protein>
    <submittedName>
        <fullName evidence="1">Uncharacterized protein</fullName>
    </submittedName>
</protein>
<dbReference type="AlphaFoldDB" id="A0A1F6CSZ5"/>
<dbReference type="Proteomes" id="UP000178606">
    <property type="component" value="Unassembled WGS sequence"/>
</dbReference>
<organism evidence="1 2">
    <name type="scientific">Handelsmanbacteria sp. (strain RIFCSPLOWO2_12_FULL_64_10)</name>
    <dbReference type="NCBI Taxonomy" id="1817868"/>
    <lineage>
        <taxon>Bacteria</taxon>
        <taxon>Candidatus Handelsmaniibacteriota</taxon>
    </lineage>
</organism>
<evidence type="ECO:0000313" key="2">
    <source>
        <dbReference type="Proteomes" id="UP000178606"/>
    </source>
</evidence>
<proteinExistence type="predicted"/>
<dbReference type="EMBL" id="MFKF01000144">
    <property type="protein sequence ID" value="OGG52308.1"/>
    <property type="molecule type" value="Genomic_DNA"/>
</dbReference>
<accession>A0A1F6CSZ5</accession>
<gene>
    <name evidence="1" type="ORF">A3F84_05165</name>
</gene>
<reference evidence="1 2" key="1">
    <citation type="journal article" date="2016" name="Nat. Commun.">
        <title>Thousands of microbial genomes shed light on interconnected biogeochemical processes in an aquifer system.</title>
        <authorList>
            <person name="Anantharaman K."/>
            <person name="Brown C.T."/>
            <person name="Hug L.A."/>
            <person name="Sharon I."/>
            <person name="Castelle C.J."/>
            <person name="Probst A.J."/>
            <person name="Thomas B.C."/>
            <person name="Singh A."/>
            <person name="Wilkins M.J."/>
            <person name="Karaoz U."/>
            <person name="Brodie E.L."/>
            <person name="Williams K.H."/>
            <person name="Hubbard S.S."/>
            <person name="Banfield J.F."/>
        </authorList>
    </citation>
    <scope>NUCLEOTIDE SEQUENCE [LARGE SCALE GENOMIC DNA]</scope>
    <source>
        <strain evidence="2">RIFCSPLOWO2_12_FULL_64_10</strain>
    </source>
</reference>
<comment type="caution">
    <text evidence="1">The sequence shown here is derived from an EMBL/GenBank/DDBJ whole genome shotgun (WGS) entry which is preliminary data.</text>
</comment>
<evidence type="ECO:0000313" key="1">
    <source>
        <dbReference type="EMBL" id="OGG52308.1"/>
    </source>
</evidence>
<name>A0A1F6CSZ5_HANXR</name>
<sequence>MLARVQVRGRAQGVRPVALPGAVATPAGRAFPVSWGVAGVAGTDLSVELRLGGYEPAMVALG</sequence>